<evidence type="ECO:0000256" key="2">
    <source>
        <dbReference type="SAM" id="MobiDB-lite"/>
    </source>
</evidence>
<feature type="compositionally biased region" description="Polar residues" evidence="2">
    <location>
        <begin position="198"/>
        <end position="217"/>
    </location>
</feature>
<feature type="compositionally biased region" description="Polar residues" evidence="2">
    <location>
        <begin position="26"/>
        <end position="35"/>
    </location>
</feature>
<dbReference type="SUPFAM" id="SSF50978">
    <property type="entry name" value="WD40 repeat-like"/>
    <property type="match status" value="1"/>
</dbReference>
<keyword evidence="1" id="KW-0853">WD repeat</keyword>
<accession>A0ABC8V0M4</accession>
<proteinExistence type="predicted"/>
<feature type="repeat" description="WD" evidence="1">
    <location>
        <begin position="315"/>
        <end position="357"/>
    </location>
</feature>
<dbReference type="EMBL" id="CAUOFW020009724">
    <property type="protein sequence ID" value="CAK9186896.1"/>
    <property type="molecule type" value="Genomic_DNA"/>
</dbReference>
<feature type="region of interest" description="Disordered" evidence="2">
    <location>
        <begin position="22"/>
        <end position="54"/>
    </location>
</feature>
<dbReference type="InterPro" id="IPR036322">
    <property type="entry name" value="WD40_repeat_dom_sf"/>
</dbReference>
<evidence type="ECO:0000313" key="3">
    <source>
        <dbReference type="EMBL" id="CAK9186896.1"/>
    </source>
</evidence>
<name>A0ABC8V0M4_9AQUA</name>
<comment type="caution">
    <text evidence="3">The sequence shown here is derived from an EMBL/GenBank/DDBJ whole genome shotgun (WGS) entry which is preliminary data.</text>
</comment>
<feature type="region of interest" description="Disordered" evidence="2">
    <location>
        <begin position="117"/>
        <end position="255"/>
    </location>
</feature>
<evidence type="ECO:0000313" key="4">
    <source>
        <dbReference type="Proteomes" id="UP001642360"/>
    </source>
</evidence>
<sequence length="409" mass="45987">MPLPPYVTYIFKCSTQIGVHERTKKSQQQPLTLKMSSPPALKKPKIERDEESNGDELEEALVALIEYRTKEVENLRCLLNYYKSEVGALLSFRLFLGKKSVLFHNFELDQAERRLEDTQSKLAQHQGRDNVTSSKGSVGNGMKEVKVEQTSTTPFQITEGPSPGHSQSRTQLLQGHMKSSKNSLKEGVQDVKLEQRSSRTTQNTEDFSRNHPQSSPQLVIPAVNPRLSQPRKMTKFGHKANNGSGSRPSTSFPTPVIKLGGDKFQRIFSEEEVVEIQSERAKWKFEQKDHRQLIPFICSCSSPSTICCQTSCLISSQHKRKLRSLALCPTNSQLFVTSALDGVINLWQVQARGSSARLISTSDCLSPHRRWPEDIAWHPQGNNLFSVYGADDGDYQISTLNLDKAKEAL</sequence>
<keyword evidence="4" id="KW-1185">Reference proteome</keyword>
<dbReference type="PROSITE" id="PS50082">
    <property type="entry name" value="WD_REPEATS_2"/>
    <property type="match status" value="1"/>
</dbReference>
<feature type="compositionally biased region" description="Polar residues" evidence="2">
    <location>
        <begin position="241"/>
        <end position="253"/>
    </location>
</feature>
<protein>
    <submittedName>
        <fullName evidence="3">Uncharacterized protein</fullName>
    </submittedName>
</protein>
<dbReference type="Gene3D" id="2.130.10.10">
    <property type="entry name" value="YVTN repeat-like/Quinoprotein amine dehydrogenase"/>
    <property type="match status" value="1"/>
</dbReference>
<reference evidence="3 4" key="1">
    <citation type="submission" date="2024-02" db="EMBL/GenBank/DDBJ databases">
        <authorList>
            <person name="Vignale AGUSTIN F."/>
            <person name="Sosa J E."/>
            <person name="Modenutti C."/>
        </authorList>
    </citation>
    <scope>NUCLEOTIDE SEQUENCE [LARGE SCALE GENOMIC DNA]</scope>
</reference>
<organism evidence="3 4">
    <name type="scientific">Ilex paraguariensis</name>
    <name type="common">yerba mate</name>
    <dbReference type="NCBI Taxonomy" id="185542"/>
    <lineage>
        <taxon>Eukaryota</taxon>
        <taxon>Viridiplantae</taxon>
        <taxon>Streptophyta</taxon>
        <taxon>Embryophyta</taxon>
        <taxon>Tracheophyta</taxon>
        <taxon>Spermatophyta</taxon>
        <taxon>Magnoliopsida</taxon>
        <taxon>eudicotyledons</taxon>
        <taxon>Gunneridae</taxon>
        <taxon>Pentapetalae</taxon>
        <taxon>asterids</taxon>
        <taxon>campanulids</taxon>
        <taxon>Aquifoliales</taxon>
        <taxon>Aquifoliaceae</taxon>
        <taxon>Ilex</taxon>
    </lineage>
</organism>
<feature type="compositionally biased region" description="Basic and acidic residues" evidence="2">
    <location>
        <begin position="183"/>
        <end position="197"/>
    </location>
</feature>
<dbReference type="SMART" id="SM00320">
    <property type="entry name" value="WD40"/>
    <property type="match status" value="1"/>
</dbReference>
<dbReference type="InterPro" id="IPR001680">
    <property type="entry name" value="WD40_rpt"/>
</dbReference>
<feature type="compositionally biased region" description="Polar residues" evidence="2">
    <location>
        <begin position="164"/>
        <end position="173"/>
    </location>
</feature>
<gene>
    <name evidence="3" type="ORF">ILEXP_LOCUS57397</name>
</gene>
<evidence type="ECO:0000256" key="1">
    <source>
        <dbReference type="PROSITE-ProRule" id="PRU00221"/>
    </source>
</evidence>
<dbReference type="InterPro" id="IPR015943">
    <property type="entry name" value="WD40/YVTN_repeat-like_dom_sf"/>
</dbReference>
<dbReference type="AlphaFoldDB" id="A0ABC8V0M4"/>
<dbReference type="Proteomes" id="UP001642360">
    <property type="component" value="Unassembled WGS sequence"/>
</dbReference>
<dbReference type="PANTHER" id="PTHR47232">
    <property type="entry name" value="TRANSDUCIN FAMILY PROTEIN / WD-40 REPEAT FAMILY PROTEIN"/>
    <property type="match status" value="1"/>
</dbReference>
<dbReference type="PANTHER" id="PTHR47232:SF1">
    <property type="entry name" value="TRANSDUCIN FAMILY PROTEIN _ WD-40 REPEAT FAMILY PROTEIN"/>
    <property type="match status" value="1"/>
</dbReference>